<evidence type="ECO:0000313" key="1">
    <source>
        <dbReference type="EMBL" id="PZT55774.1"/>
    </source>
</evidence>
<sequence length="173" mass="19767">MFDPTIYDNLKVAIENYIYDLDNLDERIHVTHRRDQLDMASMSRVFTLQFCLREQAGITAELVLKSALEDTAAEILETPGSHPGCSLELCFELVTTKQPDFLCHGIQAILQENWPTQRTVQQIHYVFGETPITSTIASSVCFDRKVNEEQMQDIPDLCDHMLHALHSLGKMEK</sequence>
<dbReference type="Proteomes" id="UP000249204">
    <property type="component" value="Unassembled WGS sequence"/>
</dbReference>
<dbReference type="RefSeq" id="WP_111270096.1">
    <property type="nucleotide sequence ID" value="NZ_QKWW01000025.1"/>
</dbReference>
<name>A0A2W6NIN9_9BACL</name>
<comment type="caution">
    <text evidence="1">The sequence shown here is derived from an EMBL/GenBank/DDBJ whole genome shotgun (WGS) entry which is preliminary data.</text>
</comment>
<reference evidence="1 2" key="1">
    <citation type="submission" date="2018-06" db="EMBL/GenBank/DDBJ databases">
        <title>Isolation of heavy metals resistant Paenibacillus silvae NC2 from Gold-Copper mine in ZiJin, China.</title>
        <authorList>
            <person name="Xu J."/>
            <person name="Mazhar H.S."/>
            <person name="Rensing C."/>
        </authorList>
    </citation>
    <scope>NUCLEOTIDE SEQUENCE [LARGE SCALE GENOMIC DNA]</scope>
    <source>
        <strain evidence="1 2">NC2</strain>
    </source>
</reference>
<proteinExistence type="predicted"/>
<dbReference type="EMBL" id="QKWW01000025">
    <property type="protein sequence ID" value="PZT55774.1"/>
    <property type="molecule type" value="Genomic_DNA"/>
</dbReference>
<gene>
    <name evidence="1" type="ORF">DN757_09985</name>
</gene>
<accession>A0A2W6NIN9</accession>
<organism evidence="1 2">
    <name type="scientific">Paenibacillus silvae</name>
    <dbReference type="NCBI Taxonomy" id="1325358"/>
    <lineage>
        <taxon>Bacteria</taxon>
        <taxon>Bacillati</taxon>
        <taxon>Bacillota</taxon>
        <taxon>Bacilli</taxon>
        <taxon>Bacillales</taxon>
        <taxon>Paenibacillaceae</taxon>
        <taxon>Paenibacillus</taxon>
    </lineage>
</organism>
<dbReference type="AlphaFoldDB" id="A0A2W6NIN9"/>
<protein>
    <submittedName>
        <fullName evidence="1">Uncharacterized protein</fullName>
    </submittedName>
</protein>
<evidence type="ECO:0000313" key="2">
    <source>
        <dbReference type="Proteomes" id="UP000249204"/>
    </source>
</evidence>